<geneLocation type="mitochondrion" evidence="11"/>
<keyword evidence="7" id="KW-0238">DNA-binding</keyword>
<feature type="transmembrane region" description="Helical" evidence="9">
    <location>
        <begin position="115"/>
        <end position="135"/>
    </location>
</feature>
<keyword evidence="5" id="KW-0235">DNA replication</keyword>
<keyword evidence="6" id="KW-0239">DNA-directed DNA polymerase</keyword>
<dbReference type="AlphaFoldDB" id="A0A2Z4M956"/>
<protein>
    <recommendedName>
        <fullName evidence="2">DNA-directed DNA polymerase</fullName>
        <ecNumber evidence="2">2.7.7.7</ecNumber>
    </recommendedName>
</protein>
<evidence type="ECO:0000259" key="10">
    <source>
        <dbReference type="Pfam" id="PF03175"/>
    </source>
</evidence>
<dbReference type="EC" id="2.7.7.7" evidence="2"/>
<dbReference type="GO" id="GO:0000166">
    <property type="term" value="F:nucleotide binding"/>
    <property type="evidence" value="ECO:0007669"/>
    <property type="project" value="InterPro"/>
</dbReference>
<evidence type="ECO:0000256" key="9">
    <source>
        <dbReference type="SAM" id="Phobius"/>
    </source>
</evidence>
<proteinExistence type="inferred from homology"/>
<dbReference type="InterPro" id="IPR043502">
    <property type="entry name" value="DNA/RNA_pol_sf"/>
</dbReference>
<dbReference type="GO" id="GO:0003677">
    <property type="term" value="F:DNA binding"/>
    <property type="evidence" value="ECO:0007669"/>
    <property type="project" value="UniProtKB-KW"/>
</dbReference>
<dbReference type="GeneID" id="37500621"/>
<gene>
    <name evidence="11" type="primary">orf157</name>
</gene>
<sequence length="157" mass="18377">MYNPLGKWTGWYFSEEIKLAVSFGYNISIICGYKFDKSSGIFKSFIEKYFNIKAGLSNIKMDRTTAKLILILYIQSIGSGIITYCLFFILLNNIFLTICWFIFNNLSLQSRIRDFIGKILTYYMKIFFIYPNYILRVILTSGNKMLDFFNNALNSII</sequence>
<reference evidence="11" key="1">
    <citation type="journal article" date="2019" name="Int. J. Biol. Macromol.">
        <title>Characterization and comparative analysis of six complete mitochondrial genomes from ectomycorrhizal fungi of the Lactarius genus and phylogenetic analysis of the Agaricomycetes.</title>
        <authorList>
            <person name="Li Q."/>
            <person name="Wang Q."/>
            <person name="Jin X."/>
            <person name="Chen Z."/>
            <person name="Xiong C."/>
            <person name="Li P."/>
            <person name="Liu Q."/>
            <person name="Huang W."/>
        </authorList>
    </citation>
    <scope>NUCLEOTIDE SEQUENCE</scope>
</reference>
<dbReference type="SUPFAM" id="SSF56672">
    <property type="entry name" value="DNA/RNA polymerases"/>
    <property type="match status" value="1"/>
</dbReference>
<evidence type="ECO:0000256" key="1">
    <source>
        <dbReference type="ARBA" id="ARBA00005755"/>
    </source>
</evidence>
<evidence type="ECO:0000256" key="6">
    <source>
        <dbReference type="ARBA" id="ARBA00022932"/>
    </source>
</evidence>
<feature type="transmembrane region" description="Helical" evidence="9">
    <location>
        <begin position="70"/>
        <end position="103"/>
    </location>
</feature>
<keyword evidence="9" id="KW-0812">Transmembrane</keyword>
<keyword evidence="9" id="KW-0472">Membrane</keyword>
<evidence type="ECO:0000256" key="7">
    <source>
        <dbReference type="ARBA" id="ARBA00023125"/>
    </source>
</evidence>
<evidence type="ECO:0000256" key="2">
    <source>
        <dbReference type="ARBA" id="ARBA00012417"/>
    </source>
</evidence>
<dbReference type="GO" id="GO:0003887">
    <property type="term" value="F:DNA-directed DNA polymerase activity"/>
    <property type="evidence" value="ECO:0007669"/>
    <property type="project" value="UniProtKB-KW"/>
</dbReference>
<keyword evidence="9" id="KW-1133">Transmembrane helix</keyword>
<name>A0A2Z4M956_9AGAM</name>
<keyword evidence="11" id="KW-0496">Mitochondrion</keyword>
<evidence type="ECO:0000256" key="4">
    <source>
        <dbReference type="ARBA" id="ARBA00022695"/>
    </source>
</evidence>
<evidence type="ECO:0000256" key="3">
    <source>
        <dbReference type="ARBA" id="ARBA00022679"/>
    </source>
</evidence>
<keyword evidence="4" id="KW-0548">Nucleotidyltransferase</keyword>
<evidence type="ECO:0000256" key="5">
    <source>
        <dbReference type="ARBA" id="ARBA00022705"/>
    </source>
</evidence>
<dbReference type="EMBL" id="MH319478">
    <property type="protein sequence ID" value="AWX52998.1"/>
    <property type="molecule type" value="Genomic_DNA"/>
</dbReference>
<evidence type="ECO:0000256" key="8">
    <source>
        <dbReference type="ARBA" id="ARBA00049244"/>
    </source>
</evidence>
<comment type="catalytic activity">
    <reaction evidence="8">
        <text>DNA(n) + a 2'-deoxyribonucleoside 5'-triphosphate = DNA(n+1) + diphosphate</text>
        <dbReference type="Rhea" id="RHEA:22508"/>
        <dbReference type="Rhea" id="RHEA-COMP:17339"/>
        <dbReference type="Rhea" id="RHEA-COMP:17340"/>
        <dbReference type="ChEBI" id="CHEBI:33019"/>
        <dbReference type="ChEBI" id="CHEBI:61560"/>
        <dbReference type="ChEBI" id="CHEBI:173112"/>
        <dbReference type="EC" id="2.7.7.7"/>
    </reaction>
</comment>
<accession>A0A2Z4M956</accession>
<dbReference type="GO" id="GO:0006260">
    <property type="term" value="P:DNA replication"/>
    <property type="evidence" value="ECO:0007669"/>
    <property type="project" value="UniProtKB-KW"/>
</dbReference>
<feature type="domain" description="DNA-directed DNA polymerase family B mitochondria/virus" evidence="10">
    <location>
        <begin position="3"/>
        <end position="70"/>
    </location>
</feature>
<evidence type="ECO:0000313" key="11">
    <source>
        <dbReference type="EMBL" id="AWX52998.1"/>
    </source>
</evidence>
<keyword evidence="3" id="KW-0808">Transferase</keyword>
<dbReference type="Pfam" id="PF03175">
    <property type="entry name" value="DNA_pol_B_2"/>
    <property type="match status" value="1"/>
</dbReference>
<dbReference type="RefSeq" id="YP_009498212.1">
    <property type="nucleotide sequence ID" value="NC_038055.1"/>
</dbReference>
<comment type="similarity">
    <text evidence="1">Belongs to the DNA polymerase type-B family.</text>
</comment>
<organism evidence="11">
    <name type="scientific">Lactarius deliciosus</name>
    <dbReference type="NCBI Taxonomy" id="55514"/>
    <lineage>
        <taxon>Eukaryota</taxon>
        <taxon>Fungi</taxon>
        <taxon>Dikarya</taxon>
        <taxon>Basidiomycota</taxon>
        <taxon>Agaricomycotina</taxon>
        <taxon>Agaricomycetes</taxon>
        <taxon>Russulales</taxon>
        <taxon>Russulaceae</taxon>
        <taxon>Lactarius</taxon>
    </lineage>
</organism>
<dbReference type="InterPro" id="IPR004868">
    <property type="entry name" value="DNA-dir_DNA_pol_B_mt/vir"/>
</dbReference>